<evidence type="ECO:0000259" key="14">
    <source>
        <dbReference type="Pfam" id="PF00593"/>
    </source>
</evidence>
<reference evidence="16 17" key="1">
    <citation type="submission" date="2016-11" db="EMBL/GenBank/DDBJ databases">
        <authorList>
            <person name="Jaros S."/>
            <person name="Januszkiewicz K."/>
            <person name="Wedrychowicz H."/>
        </authorList>
    </citation>
    <scope>NUCLEOTIDE SEQUENCE [LARGE SCALE GENOMIC DNA]</scope>
    <source>
        <strain evidence="16 17">DSM 14916</strain>
    </source>
</reference>
<gene>
    <name evidence="16" type="ORF">SAMN02745194_00807</name>
</gene>
<evidence type="ECO:0000256" key="12">
    <source>
        <dbReference type="RuleBase" id="RU003357"/>
    </source>
</evidence>
<keyword evidence="5 11" id="KW-0812">Transmembrane</keyword>
<accession>A0A1M6D3J1</accession>
<dbReference type="STRING" id="198092.SAMN02745194_00807"/>
<keyword evidence="17" id="KW-1185">Reference proteome</keyword>
<evidence type="ECO:0000256" key="9">
    <source>
        <dbReference type="ARBA" id="ARBA00023170"/>
    </source>
</evidence>
<evidence type="ECO:0000256" key="13">
    <source>
        <dbReference type="SAM" id="SignalP"/>
    </source>
</evidence>
<evidence type="ECO:0000313" key="17">
    <source>
        <dbReference type="Proteomes" id="UP000184387"/>
    </source>
</evidence>
<evidence type="ECO:0000256" key="6">
    <source>
        <dbReference type="ARBA" id="ARBA00022729"/>
    </source>
</evidence>
<evidence type="ECO:0000259" key="15">
    <source>
        <dbReference type="Pfam" id="PF07715"/>
    </source>
</evidence>
<evidence type="ECO:0000256" key="10">
    <source>
        <dbReference type="ARBA" id="ARBA00023237"/>
    </source>
</evidence>
<dbReference type="PROSITE" id="PS52016">
    <property type="entry name" value="TONB_DEPENDENT_REC_3"/>
    <property type="match status" value="1"/>
</dbReference>
<feature type="chain" id="PRO_5013042284" evidence="13">
    <location>
        <begin position="25"/>
        <end position="729"/>
    </location>
</feature>
<evidence type="ECO:0000313" key="16">
    <source>
        <dbReference type="EMBL" id="SHI67806.1"/>
    </source>
</evidence>
<dbReference type="Pfam" id="PF00593">
    <property type="entry name" value="TonB_dep_Rec_b-barrel"/>
    <property type="match status" value="1"/>
</dbReference>
<dbReference type="Proteomes" id="UP000184387">
    <property type="component" value="Unassembled WGS sequence"/>
</dbReference>
<evidence type="ECO:0000256" key="1">
    <source>
        <dbReference type="ARBA" id="ARBA00004571"/>
    </source>
</evidence>
<dbReference type="Gene3D" id="2.170.130.10">
    <property type="entry name" value="TonB-dependent receptor, plug domain"/>
    <property type="match status" value="1"/>
</dbReference>
<keyword evidence="6 13" id="KW-0732">Signal</keyword>
<dbReference type="CDD" id="cd01347">
    <property type="entry name" value="ligand_gated_channel"/>
    <property type="match status" value="1"/>
</dbReference>
<keyword evidence="10 11" id="KW-0998">Cell outer membrane</keyword>
<dbReference type="Pfam" id="PF07715">
    <property type="entry name" value="Plug"/>
    <property type="match status" value="1"/>
</dbReference>
<feature type="domain" description="TonB-dependent receptor-like beta-barrel" evidence="14">
    <location>
        <begin position="284"/>
        <end position="690"/>
    </location>
</feature>
<dbReference type="AlphaFoldDB" id="A0A1M6D3J1"/>
<sequence length="729" mass="79637">MLPRRAPAALTAFVLLPGAALAQAAVTPAADPVAVPPVTVTATREERSVDDVPATVTVIDTQQIDRQNANSPREALRYEPGVSFGNQPARNGGTNFYIRGIGGNRVRVQVDGVRIPDFPESNSGAGNYTRDFVDLESVKRIEILRGPASALYGSDALGGVVSYITRDPSDYIEEGRNLGFNLRFGYSGADQSFSRTITGAARAGDVEALAQFTNRTGSEVRPNGNVLPNPQDYTVNNFLGTGIWHLTPADHLRVTGELFERQVDTTLNSELSNAAGAAVLSSFGEDYSRRARISAQYTHDAPFLFADRIDLRGWVVSLDRRERTEQYRSTTTAAAGANRLRYSDFRFQQDIYGGEVQLRSDFTAFGLPNSVIYGATLERIETARPRNRFEQNLQTGAVTNAIAGETYPNKNFPDTETTQFGAYVQDEITIGRLSITPGLRLDQYSLRVSPDQAFINSAGAAIAARVRDMDEFAVSPKLGALYRLDNDISLFGQYAHGFRAPPYDTANFGFTNSVQRYQILPSFDLKPETSDGFEAGIRGRFADGSNFQISGFYNHYSDFIDTKVIGTTAAGLTQFQYRNLSSVDIYGVEARGEWQFARGWALRGSAAYARGIDKETGTAIDSVDPFRVVGGLAWSSGSGLGAEVNVTHALRHNQVSTGTYFRAPSYTVVDLAVHYDLGRNLSINAGLFNVTNEKYFLATDVVGVAANSATRDLYAQPGRYVAVNVVMRW</sequence>
<dbReference type="PANTHER" id="PTHR30069:SF29">
    <property type="entry name" value="HEMOGLOBIN AND HEMOGLOBIN-HAPTOGLOBIN-BINDING PROTEIN 1-RELATED"/>
    <property type="match status" value="1"/>
</dbReference>
<dbReference type="OrthoDB" id="9760333at2"/>
<keyword evidence="3 11" id="KW-0813">Transport</keyword>
<dbReference type="InterPro" id="IPR010949">
    <property type="entry name" value="TonB_Hb/transfer/lactofer_rcpt"/>
</dbReference>
<dbReference type="InterPro" id="IPR037066">
    <property type="entry name" value="Plug_dom_sf"/>
</dbReference>
<organism evidence="16 17">
    <name type="scientific">Muricoccus roseus</name>
    <dbReference type="NCBI Taxonomy" id="198092"/>
    <lineage>
        <taxon>Bacteria</taxon>
        <taxon>Pseudomonadati</taxon>
        <taxon>Pseudomonadota</taxon>
        <taxon>Alphaproteobacteria</taxon>
        <taxon>Acetobacterales</taxon>
        <taxon>Roseomonadaceae</taxon>
        <taxon>Muricoccus</taxon>
    </lineage>
</organism>
<keyword evidence="9 16" id="KW-0675">Receptor</keyword>
<evidence type="ECO:0000256" key="8">
    <source>
        <dbReference type="ARBA" id="ARBA00023136"/>
    </source>
</evidence>
<evidence type="ECO:0000256" key="11">
    <source>
        <dbReference type="PROSITE-ProRule" id="PRU01360"/>
    </source>
</evidence>
<dbReference type="RefSeq" id="WP_073131717.1">
    <property type="nucleotide sequence ID" value="NZ_FQZF01000004.1"/>
</dbReference>
<dbReference type="NCBIfam" id="TIGR01786">
    <property type="entry name" value="TonB-hemlactrns"/>
    <property type="match status" value="1"/>
</dbReference>
<keyword evidence="8 11" id="KW-0472">Membrane</keyword>
<dbReference type="EMBL" id="FQZF01000004">
    <property type="protein sequence ID" value="SHI67806.1"/>
    <property type="molecule type" value="Genomic_DNA"/>
</dbReference>
<dbReference type="PANTHER" id="PTHR30069">
    <property type="entry name" value="TONB-DEPENDENT OUTER MEMBRANE RECEPTOR"/>
    <property type="match status" value="1"/>
</dbReference>
<feature type="signal peptide" evidence="13">
    <location>
        <begin position="1"/>
        <end position="24"/>
    </location>
</feature>
<evidence type="ECO:0000256" key="7">
    <source>
        <dbReference type="ARBA" id="ARBA00023077"/>
    </source>
</evidence>
<dbReference type="InterPro" id="IPR012910">
    <property type="entry name" value="Plug_dom"/>
</dbReference>
<comment type="subcellular location">
    <subcellularLocation>
        <location evidence="1 11">Cell outer membrane</location>
        <topology evidence="1 11">Multi-pass membrane protein</topology>
    </subcellularLocation>
</comment>
<comment type="similarity">
    <text evidence="2 11 12">Belongs to the TonB-dependent receptor family.</text>
</comment>
<dbReference type="GO" id="GO:0015232">
    <property type="term" value="F:heme transmembrane transporter activity"/>
    <property type="evidence" value="ECO:0007669"/>
    <property type="project" value="InterPro"/>
</dbReference>
<evidence type="ECO:0000256" key="3">
    <source>
        <dbReference type="ARBA" id="ARBA00022448"/>
    </source>
</evidence>
<evidence type="ECO:0000256" key="2">
    <source>
        <dbReference type="ARBA" id="ARBA00009810"/>
    </source>
</evidence>
<dbReference type="SUPFAM" id="SSF56935">
    <property type="entry name" value="Porins"/>
    <property type="match status" value="1"/>
</dbReference>
<name>A0A1M6D3J1_9PROT</name>
<dbReference type="GO" id="GO:0015344">
    <property type="term" value="F:siderophore uptake transmembrane transporter activity"/>
    <property type="evidence" value="ECO:0007669"/>
    <property type="project" value="TreeGrafter"/>
</dbReference>
<dbReference type="InterPro" id="IPR036942">
    <property type="entry name" value="Beta-barrel_TonB_sf"/>
</dbReference>
<dbReference type="GO" id="GO:0009279">
    <property type="term" value="C:cell outer membrane"/>
    <property type="evidence" value="ECO:0007669"/>
    <property type="project" value="UniProtKB-SubCell"/>
</dbReference>
<evidence type="ECO:0000256" key="4">
    <source>
        <dbReference type="ARBA" id="ARBA00022452"/>
    </source>
</evidence>
<dbReference type="InterPro" id="IPR039426">
    <property type="entry name" value="TonB-dep_rcpt-like"/>
</dbReference>
<dbReference type="GO" id="GO:0044718">
    <property type="term" value="P:siderophore transmembrane transport"/>
    <property type="evidence" value="ECO:0007669"/>
    <property type="project" value="TreeGrafter"/>
</dbReference>
<dbReference type="Gene3D" id="2.40.170.20">
    <property type="entry name" value="TonB-dependent receptor, beta-barrel domain"/>
    <property type="match status" value="1"/>
</dbReference>
<protein>
    <submittedName>
        <fullName evidence="16">Hemoglobin/transferrin/lactoferrin receptor protein</fullName>
    </submittedName>
</protein>
<evidence type="ECO:0000256" key="5">
    <source>
        <dbReference type="ARBA" id="ARBA00022692"/>
    </source>
</evidence>
<dbReference type="InterPro" id="IPR011276">
    <property type="entry name" value="TonB_haem/Hb_rcpt"/>
</dbReference>
<dbReference type="NCBIfam" id="TIGR01785">
    <property type="entry name" value="TonB-hemin"/>
    <property type="match status" value="1"/>
</dbReference>
<feature type="domain" description="TonB-dependent receptor plug" evidence="15">
    <location>
        <begin position="49"/>
        <end position="160"/>
    </location>
</feature>
<proteinExistence type="inferred from homology"/>
<keyword evidence="7 12" id="KW-0798">TonB box</keyword>
<dbReference type="InterPro" id="IPR000531">
    <property type="entry name" value="Beta-barrel_TonB"/>
</dbReference>
<keyword evidence="4 11" id="KW-1134">Transmembrane beta strand</keyword>